<protein>
    <recommendedName>
        <fullName evidence="5">Pheromone receptor</fullName>
    </recommendedName>
</protein>
<evidence type="ECO:0000256" key="1">
    <source>
        <dbReference type="SAM" id="MobiDB-lite"/>
    </source>
</evidence>
<feature type="transmembrane region" description="Helical" evidence="2">
    <location>
        <begin position="147"/>
        <end position="170"/>
    </location>
</feature>
<evidence type="ECO:0000256" key="2">
    <source>
        <dbReference type="SAM" id="Phobius"/>
    </source>
</evidence>
<feature type="transmembrane region" description="Helical" evidence="2">
    <location>
        <begin position="182"/>
        <end position="202"/>
    </location>
</feature>
<proteinExistence type="predicted"/>
<feature type="transmembrane region" description="Helical" evidence="2">
    <location>
        <begin position="113"/>
        <end position="135"/>
    </location>
</feature>
<name>A0ABP1D137_9APHY</name>
<evidence type="ECO:0000313" key="4">
    <source>
        <dbReference type="Proteomes" id="UP001497453"/>
    </source>
</evidence>
<keyword evidence="2" id="KW-0812">Transmembrane</keyword>
<feature type="region of interest" description="Disordered" evidence="1">
    <location>
        <begin position="515"/>
        <end position="566"/>
    </location>
</feature>
<evidence type="ECO:0000313" key="3">
    <source>
        <dbReference type="EMBL" id="CAL1700688.1"/>
    </source>
</evidence>
<dbReference type="EMBL" id="OZ037945">
    <property type="protein sequence ID" value="CAL1700688.1"/>
    <property type="molecule type" value="Genomic_DNA"/>
</dbReference>
<dbReference type="Proteomes" id="UP001497453">
    <property type="component" value="Chromosome 2"/>
</dbReference>
<organism evidence="3 4">
    <name type="scientific">Somion occarium</name>
    <dbReference type="NCBI Taxonomy" id="3059160"/>
    <lineage>
        <taxon>Eukaryota</taxon>
        <taxon>Fungi</taxon>
        <taxon>Dikarya</taxon>
        <taxon>Basidiomycota</taxon>
        <taxon>Agaricomycotina</taxon>
        <taxon>Agaricomycetes</taxon>
        <taxon>Polyporales</taxon>
        <taxon>Cerrenaceae</taxon>
        <taxon>Somion</taxon>
    </lineage>
</organism>
<feature type="region of interest" description="Disordered" evidence="1">
    <location>
        <begin position="580"/>
        <end position="694"/>
    </location>
</feature>
<keyword evidence="2" id="KW-1133">Transmembrane helix</keyword>
<keyword evidence="2" id="KW-0472">Membrane</keyword>
<reference evidence="4" key="1">
    <citation type="submission" date="2024-04" db="EMBL/GenBank/DDBJ databases">
        <authorList>
            <person name="Shaw F."/>
            <person name="Minotto A."/>
        </authorList>
    </citation>
    <scope>NUCLEOTIDE SEQUENCE [LARGE SCALE GENOMIC DNA]</scope>
</reference>
<keyword evidence="4" id="KW-1185">Reference proteome</keyword>
<accession>A0ABP1D137</accession>
<sequence>MPIFGTASSVTLPRRQDGDSVDLLDFNLRLVAAFFLGWVFIYSIQCMLCSVVTWSIAQRIWALLRFIGRRLQQSIGISPLGLPVHRSASQTNAPVRMDSDVSSINRSHDRTSLIFTLNLCFVFASIAFFLSLLSFKGGVRWETGCTFVVAWGGMASRSARLIGILILCLELRRNRIRRWERWGIWAIFCIALGLMFATNALSTGAIAAVENANALKCNRKRFLPVALTSSFVQLGIELYVAIRLMTIILPSARGLQNIIGSPSTVHLGRALSLVVFELLTFVPDAIDTSVVAEFVPFTVGSIIVLAAFNRPSRSIRTAPPSPIMVFNEKSPYGPQASPHDSPPSFVIISPLPSTGPETHDKGYRQSVQTVATSALSSVEDAVVYTAVRHAFSQGSIILPGNTPGGVEDTQGQPSQRRRILSFQTEVAEELERMAEEAQQQLATGPIPRRSKPRPNMTIVVHDPREELDGAITASLRTDGSTVLGSDIIRGGSSRLNRGMKQSASPSLSAFFSPQESDALTEHTDHRHSYASTQCVSEYDPDDGRFSIISRTSRGKNSGPVRHSFLKSSWSTPQRLSLASRSGETLSTLAEGRPSGSFRSSIRSKKSQRRSEKSVAPPMPQLPLRVATDMPPIPSITLTPSLRTPAPPQTPSIPYALPPSTPEASLSVFNGPQADPESLTHKIKGPRPPPSVFFP</sequence>
<feature type="transmembrane region" description="Helical" evidence="2">
    <location>
        <begin position="30"/>
        <end position="57"/>
    </location>
</feature>
<feature type="compositionally biased region" description="Pro residues" evidence="1">
    <location>
        <begin position="685"/>
        <end position="694"/>
    </location>
</feature>
<gene>
    <name evidence="3" type="ORF">GFSPODELE1_LOCUS3250</name>
</gene>
<evidence type="ECO:0008006" key="5">
    <source>
        <dbReference type="Google" id="ProtNLM"/>
    </source>
</evidence>
<feature type="compositionally biased region" description="Pro residues" evidence="1">
    <location>
        <begin position="644"/>
        <end position="660"/>
    </location>
</feature>